<protein>
    <recommendedName>
        <fullName evidence="4">DUF5658 domain-containing protein</fullName>
    </recommendedName>
</protein>
<dbReference type="OrthoDB" id="307386at2157"/>
<keyword evidence="1" id="KW-1133">Transmembrane helix</keyword>
<dbReference type="EMBL" id="QJOW01000004">
    <property type="protein sequence ID" value="KAB7514316.1"/>
    <property type="molecule type" value="Genomic_DNA"/>
</dbReference>
<evidence type="ECO:0000313" key="2">
    <source>
        <dbReference type="EMBL" id="KAB7514316.1"/>
    </source>
</evidence>
<proteinExistence type="predicted"/>
<dbReference type="RefSeq" id="WP_152120646.1">
    <property type="nucleotide sequence ID" value="NZ_QJOW01000004.1"/>
</dbReference>
<feature type="transmembrane region" description="Helical" evidence="1">
    <location>
        <begin position="99"/>
        <end position="121"/>
    </location>
</feature>
<keyword evidence="1" id="KW-0472">Membrane</keyword>
<accession>A0A5N5U6Q6</accession>
<dbReference type="Proteomes" id="UP000326302">
    <property type="component" value="Unassembled WGS sequence"/>
</dbReference>
<name>A0A5N5U6Q6_9EURY</name>
<keyword evidence="1" id="KW-0812">Transmembrane</keyword>
<evidence type="ECO:0000256" key="1">
    <source>
        <dbReference type="SAM" id="Phobius"/>
    </source>
</evidence>
<comment type="caution">
    <text evidence="2">The sequence shown here is derived from an EMBL/GenBank/DDBJ whole genome shotgun (WGS) entry which is preliminary data.</text>
</comment>
<gene>
    <name evidence="2" type="ORF">DMP03_10630</name>
</gene>
<sequence>MEPDQLEEWTDDYWSWVAVVLFLLIPVDLLTTAGAATIYGTQAETNPLMRWLLTRRLATIVAVHLAVLVAVVVSFRVMVFLLETTDERYQRAFAYGIEAFVGLLLLAGLVVFANNLSVIVLGESLL</sequence>
<organism evidence="2 3">
    <name type="scientific">Halosegnis rubeus</name>
    <dbReference type="NCBI Taxonomy" id="2212850"/>
    <lineage>
        <taxon>Archaea</taxon>
        <taxon>Methanobacteriati</taxon>
        <taxon>Methanobacteriota</taxon>
        <taxon>Stenosarchaea group</taxon>
        <taxon>Halobacteria</taxon>
        <taxon>Halobacteriales</taxon>
        <taxon>Natronomonadaceae</taxon>
        <taxon>Halosegnis</taxon>
    </lineage>
</organism>
<evidence type="ECO:0000313" key="3">
    <source>
        <dbReference type="Proteomes" id="UP000326302"/>
    </source>
</evidence>
<dbReference type="AlphaFoldDB" id="A0A5N5U6Q6"/>
<feature type="transmembrane region" description="Helical" evidence="1">
    <location>
        <begin position="13"/>
        <end position="36"/>
    </location>
</feature>
<feature type="transmembrane region" description="Helical" evidence="1">
    <location>
        <begin position="57"/>
        <end position="79"/>
    </location>
</feature>
<evidence type="ECO:0008006" key="4">
    <source>
        <dbReference type="Google" id="ProtNLM"/>
    </source>
</evidence>
<reference evidence="2 3" key="1">
    <citation type="submission" date="2019-10" db="EMBL/GenBank/DDBJ databases">
        <title>Unraveling microbial dark matter from salterns through culturing: the case of the genus Halosegnis.</title>
        <authorList>
            <person name="Duran-Viseras A."/>
            <person name="Andrei A.-S."/>
            <person name="Vera-Gargallo B."/>
            <person name="Ghai R."/>
            <person name="Sanchez-Porro C."/>
            <person name="Ventosa A."/>
        </authorList>
    </citation>
    <scope>NUCLEOTIDE SEQUENCE [LARGE SCALE GENOMIC DNA]</scope>
    <source>
        <strain evidence="2 3">F17-44</strain>
    </source>
</reference>